<keyword evidence="4 5" id="KW-0546">Nucleotide metabolism</keyword>
<comment type="function">
    <text evidence="5">Nucleoside triphosphate pyrophosphatase that hydrolyzes 7-methyl-GTP (m(7)GTP). May have a dual role in cell division arrest and in preventing the incorporation of modified nucleotides into cellular nucleic acids.</text>
</comment>
<comment type="similarity">
    <text evidence="5">Belongs to the Maf family. YceF subfamily.</text>
</comment>
<dbReference type="EC" id="3.6.1.-" evidence="5"/>
<dbReference type="GO" id="GO:0009117">
    <property type="term" value="P:nucleotide metabolic process"/>
    <property type="evidence" value="ECO:0007669"/>
    <property type="project" value="UniProtKB-KW"/>
</dbReference>
<evidence type="ECO:0000256" key="3">
    <source>
        <dbReference type="ARBA" id="ARBA00022801"/>
    </source>
</evidence>
<dbReference type="CDD" id="cd00555">
    <property type="entry name" value="Maf"/>
    <property type="match status" value="1"/>
</dbReference>
<dbReference type="SUPFAM" id="SSF52972">
    <property type="entry name" value="ITPase-like"/>
    <property type="match status" value="1"/>
</dbReference>
<evidence type="ECO:0000313" key="7">
    <source>
        <dbReference type="Proteomes" id="UP000075502"/>
    </source>
</evidence>
<dbReference type="InterPro" id="IPR029001">
    <property type="entry name" value="ITPase-like_fam"/>
</dbReference>
<dbReference type="AlphaFoldDB" id="A0A150TST2"/>
<dbReference type="HAMAP" id="MF_00528">
    <property type="entry name" value="Maf"/>
    <property type="match status" value="1"/>
</dbReference>
<feature type="site" description="Important for substrate specificity" evidence="5">
    <location>
        <position position="165"/>
    </location>
</feature>
<dbReference type="PANTHER" id="PTHR43213:SF10">
    <property type="entry name" value="7-METHYL-GTP PYROPHOSPHATASE"/>
    <property type="match status" value="1"/>
</dbReference>
<sequence>MDPAMSRIVLASTSPFRRALLDRLGLAYEAARPAFDEIAPEGLPPVACARAFAEGKALSLAAAHEGALLIGADQALDLDGELLRKPASLDEAADQLGRLAGRVHALHTAVAVHAPPGLPLAPGEPRTLAEVVTVELRVRPLDRAQIRRYVALDRPIGSAGGYLFEKHGPWLFDDVRHADETAIVGLPLVPLCRLLRRFGVDPLGPPAPA</sequence>
<feature type="site" description="Important for substrate specificity" evidence="5">
    <location>
        <position position="16"/>
    </location>
</feature>
<comment type="subcellular location">
    <subcellularLocation>
        <location evidence="1 5">Cytoplasm</location>
    </subcellularLocation>
</comment>
<dbReference type="Proteomes" id="UP000075502">
    <property type="component" value="Unassembled WGS sequence"/>
</dbReference>
<gene>
    <name evidence="6" type="ORF">BE21_28005</name>
</gene>
<reference evidence="6 7" key="1">
    <citation type="submission" date="2014-02" db="EMBL/GenBank/DDBJ databases">
        <title>The small core and large imbalanced accessory genome model reveals a collaborative survival strategy of Sorangium cellulosum strains in nature.</title>
        <authorList>
            <person name="Han K."/>
            <person name="Peng R."/>
            <person name="Blom J."/>
            <person name="Li Y.-Z."/>
        </authorList>
    </citation>
    <scope>NUCLEOTIDE SEQUENCE [LARGE SCALE GENOMIC DNA]</scope>
    <source>
        <strain evidence="6 7">So0007-03</strain>
    </source>
</reference>
<evidence type="ECO:0000256" key="2">
    <source>
        <dbReference type="ARBA" id="ARBA00022490"/>
    </source>
</evidence>
<dbReference type="Gene3D" id="3.90.950.10">
    <property type="match status" value="1"/>
</dbReference>
<dbReference type="InterPro" id="IPR003697">
    <property type="entry name" value="Maf-like"/>
</dbReference>
<dbReference type="PANTHER" id="PTHR43213">
    <property type="entry name" value="BIFUNCTIONAL DTTP/UTP PYROPHOSPHATASE/METHYLTRANSFERASE PROTEIN-RELATED"/>
    <property type="match status" value="1"/>
</dbReference>
<evidence type="ECO:0000256" key="5">
    <source>
        <dbReference type="HAMAP-Rule" id="MF_00528"/>
    </source>
</evidence>
<dbReference type="EMBL" id="JEME01001238">
    <property type="protein sequence ID" value="KYG07686.1"/>
    <property type="molecule type" value="Genomic_DNA"/>
</dbReference>
<keyword evidence="2 5" id="KW-0963">Cytoplasm</keyword>
<comment type="cofactor">
    <cofactor evidence="5">
        <name>a divalent metal cation</name>
        <dbReference type="ChEBI" id="CHEBI:60240"/>
    </cofactor>
</comment>
<name>A0A150TST2_SORCE</name>
<evidence type="ECO:0000256" key="1">
    <source>
        <dbReference type="ARBA" id="ARBA00004496"/>
    </source>
</evidence>
<protein>
    <recommendedName>
        <fullName evidence="5">7-methyl-GTP pyrophosphatase</fullName>
        <shortName evidence="5">m(7)GTP pyrophosphatase</shortName>
        <ecNumber evidence="5">3.6.1.-</ecNumber>
    </recommendedName>
</protein>
<dbReference type="GO" id="GO:0047429">
    <property type="term" value="F:nucleoside triphosphate diphosphatase activity"/>
    <property type="evidence" value="ECO:0007669"/>
    <property type="project" value="InterPro"/>
</dbReference>
<dbReference type="Pfam" id="PF02545">
    <property type="entry name" value="Maf"/>
    <property type="match status" value="1"/>
</dbReference>
<dbReference type="PIRSF" id="PIRSF006305">
    <property type="entry name" value="Maf"/>
    <property type="match status" value="1"/>
</dbReference>
<keyword evidence="3 5" id="KW-0378">Hydrolase</keyword>
<feature type="site" description="Important for substrate specificity" evidence="5">
    <location>
        <position position="74"/>
    </location>
</feature>
<proteinExistence type="inferred from homology"/>
<organism evidence="6 7">
    <name type="scientific">Sorangium cellulosum</name>
    <name type="common">Polyangium cellulosum</name>
    <dbReference type="NCBI Taxonomy" id="56"/>
    <lineage>
        <taxon>Bacteria</taxon>
        <taxon>Pseudomonadati</taxon>
        <taxon>Myxococcota</taxon>
        <taxon>Polyangia</taxon>
        <taxon>Polyangiales</taxon>
        <taxon>Polyangiaceae</taxon>
        <taxon>Sorangium</taxon>
    </lineage>
</organism>
<accession>A0A150TST2</accession>
<evidence type="ECO:0000256" key="4">
    <source>
        <dbReference type="ARBA" id="ARBA00023080"/>
    </source>
</evidence>
<dbReference type="GO" id="GO:0005737">
    <property type="term" value="C:cytoplasm"/>
    <property type="evidence" value="ECO:0007669"/>
    <property type="project" value="UniProtKB-SubCell"/>
</dbReference>
<comment type="caution">
    <text evidence="6">The sequence shown here is derived from an EMBL/GenBank/DDBJ whole genome shotgun (WGS) entry which is preliminary data.</text>
</comment>
<comment type="catalytic activity">
    <reaction evidence="5">
        <text>N(7)-methyl-GTP + H2O = N(7)-methyl-GMP + diphosphate + H(+)</text>
        <dbReference type="Rhea" id="RHEA:58744"/>
        <dbReference type="ChEBI" id="CHEBI:15377"/>
        <dbReference type="ChEBI" id="CHEBI:15378"/>
        <dbReference type="ChEBI" id="CHEBI:33019"/>
        <dbReference type="ChEBI" id="CHEBI:58285"/>
        <dbReference type="ChEBI" id="CHEBI:87133"/>
    </reaction>
</comment>
<comment type="caution">
    <text evidence="5">Lacks conserved residue(s) required for the propagation of feature annotation.</text>
</comment>
<feature type="active site" description="Proton acceptor" evidence="5">
    <location>
        <position position="73"/>
    </location>
</feature>
<evidence type="ECO:0000313" key="6">
    <source>
        <dbReference type="EMBL" id="KYG07686.1"/>
    </source>
</evidence>